<keyword evidence="8" id="KW-0830">Ubiquinone</keyword>
<dbReference type="Pfam" id="PF02508">
    <property type="entry name" value="Rnf-Nqr"/>
    <property type="match status" value="1"/>
</dbReference>
<keyword evidence="5 7" id="KW-1133">Transmembrane helix</keyword>
<dbReference type="InterPro" id="IPR003667">
    <property type="entry name" value="NqrDE/RnfAE"/>
</dbReference>
<evidence type="ECO:0000256" key="5">
    <source>
        <dbReference type="ARBA" id="ARBA00022989"/>
    </source>
</evidence>
<dbReference type="STRING" id="142842.SAMN02745118_02315"/>
<keyword evidence="2" id="KW-0813">Transport</keyword>
<accession>A0A1T4PUU8</accession>
<dbReference type="Proteomes" id="UP000190625">
    <property type="component" value="Unassembled WGS sequence"/>
</dbReference>
<evidence type="ECO:0000256" key="4">
    <source>
        <dbReference type="ARBA" id="ARBA00022967"/>
    </source>
</evidence>
<dbReference type="InterPro" id="IPR050133">
    <property type="entry name" value="NqrDE/RnfAE_oxidrdctase"/>
</dbReference>
<keyword evidence="4" id="KW-1278">Translocase</keyword>
<organism evidence="8 9">
    <name type="scientific">Selenihalanaerobacter shriftii</name>
    <dbReference type="NCBI Taxonomy" id="142842"/>
    <lineage>
        <taxon>Bacteria</taxon>
        <taxon>Bacillati</taxon>
        <taxon>Bacillota</taxon>
        <taxon>Clostridia</taxon>
        <taxon>Halanaerobiales</taxon>
        <taxon>Halobacteroidaceae</taxon>
        <taxon>Selenihalanaerobacter</taxon>
    </lineage>
</organism>
<evidence type="ECO:0000256" key="6">
    <source>
        <dbReference type="ARBA" id="ARBA00023136"/>
    </source>
</evidence>
<dbReference type="PANTHER" id="PTHR30335:SF1">
    <property type="entry name" value="NA(+)-TRANSLOCATING NADH-QUINONE REDUCTASE SUBUNIT E"/>
    <property type="match status" value="1"/>
</dbReference>
<dbReference type="RefSeq" id="WP_078810748.1">
    <property type="nucleotide sequence ID" value="NZ_FUWM01000021.1"/>
</dbReference>
<feature type="transmembrane region" description="Helical" evidence="7">
    <location>
        <begin position="71"/>
        <end position="92"/>
    </location>
</feature>
<evidence type="ECO:0000256" key="2">
    <source>
        <dbReference type="ARBA" id="ARBA00022448"/>
    </source>
</evidence>
<feature type="transmembrane region" description="Helical" evidence="7">
    <location>
        <begin position="173"/>
        <end position="192"/>
    </location>
</feature>
<dbReference type="EMBL" id="FUWM01000021">
    <property type="protein sequence ID" value="SJZ95037.1"/>
    <property type="molecule type" value="Genomic_DNA"/>
</dbReference>
<sequence length="194" mass="20936">MPESLSVFIAAMTSHNIALTYILGMCPMIGVSKNLKTAVGMGVSVMFVVMLTSIINWPIYNYILVPTNSTILTYVIFIVTIGASVQLLEMFLEKFLPALYRAFGIFLPLITVNCVVLSISLFMVIRNYTFGTTLIFALGSSLGWIVAIAIVAAIREKIDLIGDVPKGMQGPGIVMVILGILALAFMGFGGMVNV</sequence>
<feature type="transmembrane region" description="Helical" evidence="7">
    <location>
        <begin position="38"/>
        <end position="59"/>
    </location>
</feature>
<protein>
    <submittedName>
        <fullName evidence="8">Na+-transporting NADH:ubiquinone oxidoreductase subunit E</fullName>
    </submittedName>
</protein>
<evidence type="ECO:0000256" key="3">
    <source>
        <dbReference type="ARBA" id="ARBA00022692"/>
    </source>
</evidence>
<dbReference type="PIRSF" id="PIRSF006102">
    <property type="entry name" value="NQR_DE"/>
    <property type="match status" value="1"/>
</dbReference>
<feature type="transmembrane region" description="Helical" evidence="7">
    <location>
        <begin position="6"/>
        <end position="26"/>
    </location>
</feature>
<keyword evidence="9" id="KW-1185">Reference proteome</keyword>
<gene>
    <name evidence="8" type="ORF">SAMN02745118_02315</name>
</gene>
<keyword evidence="6 7" id="KW-0472">Membrane</keyword>
<feature type="transmembrane region" description="Helical" evidence="7">
    <location>
        <begin position="131"/>
        <end position="152"/>
    </location>
</feature>
<dbReference type="PANTHER" id="PTHR30335">
    <property type="entry name" value="INTEGRAL MEMBRANE PROTEIN OF SOXR-REDUCING COMPLEX"/>
    <property type="match status" value="1"/>
</dbReference>
<reference evidence="9" key="1">
    <citation type="submission" date="2017-02" db="EMBL/GenBank/DDBJ databases">
        <authorList>
            <person name="Varghese N."/>
            <person name="Submissions S."/>
        </authorList>
    </citation>
    <scope>NUCLEOTIDE SEQUENCE [LARGE SCALE GENOMIC DNA]</scope>
    <source>
        <strain evidence="9">ATCC BAA-73</strain>
    </source>
</reference>
<feature type="transmembrane region" description="Helical" evidence="7">
    <location>
        <begin position="104"/>
        <end position="125"/>
    </location>
</feature>
<evidence type="ECO:0000256" key="7">
    <source>
        <dbReference type="SAM" id="Phobius"/>
    </source>
</evidence>
<comment type="subcellular location">
    <subcellularLocation>
        <location evidence="1">Endomembrane system</location>
        <topology evidence="1">Multi-pass membrane protein</topology>
    </subcellularLocation>
</comment>
<dbReference type="OrthoDB" id="9803631at2"/>
<name>A0A1T4PUU8_9FIRM</name>
<keyword evidence="3 7" id="KW-0812">Transmembrane</keyword>
<evidence type="ECO:0000313" key="8">
    <source>
        <dbReference type="EMBL" id="SJZ95037.1"/>
    </source>
</evidence>
<evidence type="ECO:0000256" key="1">
    <source>
        <dbReference type="ARBA" id="ARBA00004127"/>
    </source>
</evidence>
<dbReference type="GO" id="GO:0005886">
    <property type="term" value="C:plasma membrane"/>
    <property type="evidence" value="ECO:0007669"/>
    <property type="project" value="TreeGrafter"/>
</dbReference>
<proteinExistence type="predicted"/>
<dbReference type="AlphaFoldDB" id="A0A1T4PUU8"/>
<evidence type="ECO:0000313" key="9">
    <source>
        <dbReference type="Proteomes" id="UP000190625"/>
    </source>
</evidence>
<dbReference type="GO" id="GO:0012505">
    <property type="term" value="C:endomembrane system"/>
    <property type="evidence" value="ECO:0007669"/>
    <property type="project" value="UniProtKB-SubCell"/>
</dbReference>